<dbReference type="GO" id="GO:0005739">
    <property type="term" value="C:mitochondrion"/>
    <property type="evidence" value="ECO:0007669"/>
    <property type="project" value="TreeGrafter"/>
</dbReference>
<keyword evidence="2" id="KW-0808">Transferase</keyword>
<dbReference type="SMART" id="SM00563">
    <property type="entry name" value="PlsC"/>
    <property type="match status" value="1"/>
</dbReference>
<proteinExistence type="inferred from homology"/>
<dbReference type="GO" id="GO:0036149">
    <property type="term" value="P:phosphatidylinositol acyl-chain remodeling"/>
    <property type="evidence" value="ECO:0007669"/>
    <property type="project" value="TreeGrafter"/>
</dbReference>
<dbReference type="GO" id="GO:0016746">
    <property type="term" value="F:acyltransferase activity"/>
    <property type="evidence" value="ECO:0007669"/>
    <property type="project" value="UniProtKB-KW"/>
</dbReference>
<comment type="caution">
    <text evidence="6">The sequence shown here is derived from an EMBL/GenBank/DDBJ whole genome shotgun (WGS) entry which is preliminary data.</text>
</comment>
<evidence type="ECO:0000256" key="2">
    <source>
        <dbReference type="ARBA" id="ARBA00022679"/>
    </source>
</evidence>
<gene>
    <name evidence="6" type="ORF">OXD698_LOCUS25617</name>
</gene>
<keyword evidence="4" id="KW-1133">Transmembrane helix</keyword>
<reference evidence="6" key="1">
    <citation type="submission" date="2021-02" db="EMBL/GenBank/DDBJ databases">
        <authorList>
            <person name="Nowell W R."/>
        </authorList>
    </citation>
    <scope>NUCLEOTIDE SEQUENCE</scope>
</reference>
<evidence type="ECO:0000259" key="5">
    <source>
        <dbReference type="SMART" id="SM00563"/>
    </source>
</evidence>
<dbReference type="SUPFAM" id="SSF69593">
    <property type="entry name" value="Glycerol-3-phosphate (1)-acyltransferase"/>
    <property type="match status" value="1"/>
</dbReference>
<dbReference type="Proteomes" id="UP000663844">
    <property type="component" value="Unassembled WGS sequence"/>
</dbReference>
<dbReference type="InterPro" id="IPR032098">
    <property type="entry name" value="Acyltransf_C"/>
</dbReference>
<dbReference type="InterPro" id="IPR002123">
    <property type="entry name" value="Plipid/glycerol_acylTrfase"/>
</dbReference>
<evidence type="ECO:0000256" key="4">
    <source>
        <dbReference type="SAM" id="Phobius"/>
    </source>
</evidence>
<dbReference type="PANTHER" id="PTHR10983">
    <property type="entry name" value="1-ACYLGLYCEROL-3-PHOSPHATE ACYLTRANSFERASE-RELATED"/>
    <property type="match status" value="1"/>
</dbReference>
<organism evidence="6 7">
    <name type="scientific">Adineta steineri</name>
    <dbReference type="NCBI Taxonomy" id="433720"/>
    <lineage>
        <taxon>Eukaryota</taxon>
        <taxon>Metazoa</taxon>
        <taxon>Spiralia</taxon>
        <taxon>Gnathifera</taxon>
        <taxon>Rotifera</taxon>
        <taxon>Eurotatoria</taxon>
        <taxon>Bdelloidea</taxon>
        <taxon>Adinetida</taxon>
        <taxon>Adinetidae</taxon>
        <taxon>Adineta</taxon>
    </lineage>
</organism>
<evidence type="ECO:0000256" key="1">
    <source>
        <dbReference type="ARBA" id="ARBA00008655"/>
    </source>
</evidence>
<dbReference type="Pfam" id="PF16076">
    <property type="entry name" value="Acyltransf_C"/>
    <property type="match status" value="1"/>
</dbReference>
<evidence type="ECO:0000313" key="7">
    <source>
        <dbReference type="Proteomes" id="UP000663844"/>
    </source>
</evidence>
<keyword evidence="4" id="KW-0812">Transmembrane</keyword>
<dbReference type="CDD" id="cd07990">
    <property type="entry name" value="LPLAT_LCLAT1-like"/>
    <property type="match status" value="1"/>
</dbReference>
<keyword evidence="4" id="KW-0472">Membrane</keyword>
<dbReference type="Pfam" id="PF01553">
    <property type="entry name" value="Acyltransferase"/>
    <property type="match status" value="1"/>
</dbReference>
<evidence type="ECO:0000313" key="6">
    <source>
        <dbReference type="EMBL" id="CAF3931769.1"/>
    </source>
</evidence>
<feature type="domain" description="Phospholipid/glycerol acyltransferase" evidence="5">
    <location>
        <begin position="93"/>
        <end position="220"/>
    </location>
</feature>
<dbReference type="PANTHER" id="PTHR10983:SF73">
    <property type="entry name" value="1-ACYL-SN-GLYCEROL-3-PHOSPHATE ACYLTRANSFERASE EPSILON"/>
    <property type="match status" value="1"/>
</dbReference>
<dbReference type="GO" id="GO:0005783">
    <property type="term" value="C:endoplasmic reticulum"/>
    <property type="evidence" value="ECO:0007669"/>
    <property type="project" value="TreeGrafter"/>
</dbReference>
<keyword evidence="3" id="KW-0012">Acyltransferase</keyword>
<feature type="transmembrane region" description="Helical" evidence="4">
    <location>
        <begin position="361"/>
        <end position="380"/>
    </location>
</feature>
<sequence>MLTAFLLAVNSAKLTIPVVSLYASAPTFFTVWSLLRFITFICFPRHIYRRCDDHLYSIYQRFVLFFFQNWVNVKAVIASTQHSAPAQHLFSTYLGPAQHLSQGVDWVITNMLAIQQGSLGHIRHVLKNDLKWIPFYGFYLQQHGCIYVRRNDKGDLNRVEKGMRQVLNNGLPVWLVIFPEGTRYNPVNNKDAIERSRTFAQQKDLSPLDYVLYPRSGATVSAIKALKDKLDAVYDVTIMYNQTYDNDRQIRLAAPSMSEYLSGQTNELHIDIRRFRINEIPNEINEEISNWLYQRYYLKDKLLKEFYEFQKTKQTDSIIFKSDKDDIPFEIELPLRETIFSCIFFTLTTLPLLITERGRSIYWKFCLFGTPVTLLWMHLFPPLKNEN</sequence>
<dbReference type="AlphaFoldDB" id="A0A819JF58"/>
<evidence type="ECO:0000256" key="3">
    <source>
        <dbReference type="ARBA" id="ARBA00023315"/>
    </source>
</evidence>
<accession>A0A819JF58</accession>
<feature type="transmembrane region" description="Helical" evidence="4">
    <location>
        <begin position="338"/>
        <end position="355"/>
    </location>
</feature>
<dbReference type="EMBL" id="CAJOAZ010002467">
    <property type="protein sequence ID" value="CAF3931769.1"/>
    <property type="molecule type" value="Genomic_DNA"/>
</dbReference>
<comment type="similarity">
    <text evidence="1">Belongs to the 1-acyl-sn-glycerol-3-phosphate acyltransferase family.</text>
</comment>
<protein>
    <recommendedName>
        <fullName evidence="5">Phospholipid/glycerol acyltransferase domain-containing protein</fullName>
    </recommendedName>
</protein>
<name>A0A819JF58_9BILA</name>